<comment type="pathway">
    <text evidence="1 9">Sulfur metabolism; glutathione biosynthesis; glutathione from L-cysteine and L-glutamate: step 2/2.</text>
</comment>
<dbReference type="InterPro" id="IPR005615">
    <property type="entry name" value="Glutathione_synthase"/>
</dbReference>
<keyword evidence="5 9" id="KW-0479">Metal-binding</keyword>
<feature type="binding site" evidence="10">
    <location>
        <position position="478"/>
    </location>
    <ligand>
        <name>substrate</name>
    </ligand>
</feature>
<dbReference type="GO" id="GO:0043295">
    <property type="term" value="F:glutathione binding"/>
    <property type="evidence" value="ECO:0007669"/>
    <property type="project" value="UniProtKB-UniRule"/>
</dbReference>
<keyword evidence="7 9" id="KW-0067">ATP-binding</keyword>
<protein>
    <recommendedName>
        <fullName evidence="9">Glutathione synthetase</fullName>
        <shortName evidence="9">GSH-S</shortName>
        <ecNumber evidence="9">6.3.2.3</ecNumber>
    </recommendedName>
</protein>
<feature type="binding site" evidence="10">
    <location>
        <position position="150"/>
    </location>
    <ligand>
        <name>ATP</name>
        <dbReference type="ChEBI" id="CHEBI:30616"/>
    </ligand>
</feature>
<evidence type="ECO:0000256" key="9">
    <source>
        <dbReference type="PIRNR" id="PIRNR001558"/>
    </source>
</evidence>
<dbReference type="PIRSF" id="PIRSF001558">
    <property type="entry name" value="GSHase"/>
    <property type="match status" value="1"/>
</dbReference>
<dbReference type="KEGG" id="mlr:MELLADRAFT_65318"/>
<feature type="binding site" evidence="11">
    <location>
        <position position="389"/>
    </location>
    <ligand>
        <name>Mg(2+)</name>
        <dbReference type="ChEBI" id="CHEBI:18420"/>
    </ligand>
</feature>
<comment type="catalytic activity">
    <reaction evidence="9">
        <text>gamma-L-glutamyl-L-cysteine + glycine + ATP = glutathione + ADP + phosphate + H(+)</text>
        <dbReference type="Rhea" id="RHEA:13557"/>
        <dbReference type="ChEBI" id="CHEBI:15378"/>
        <dbReference type="ChEBI" id="CHEBI:30616"/>
        <dbReference type="ChEBI" id="CHEBI:43474"/>
        <dbReference type="ChEBI" id="CHEBI:57305"/>
        <dbReference type="ChEBI" id="CHEBI:57925"/>
        <dbReference type="ChEBI" id="CHEBI:58173"/>
        <dbReference type="ChEBI" id="CHEBI:456216"/>
        <dbReference type="EC" id="6.3.2.3"/>
    </reaction>
</comment>
<comment type="cofactor">
    <cofactor evidence="9 11">
        <name>Mg(2+)</name>
        <dbReference type="ChEBI" id="CHEBI:18420"/>
    </cofactor>
    <text evidence="9 11">Binds 1 Mg(2+) ion per subunit.</text>
</comment>
<feature type="binding site" evidence="12">
    <location>
        <begin position="154"/>
        <end position="157"/>
    </location>
    <ligand>
        <name>substrate</name>
    </ligand>
</feature>
<evidence type="ECO:0000256" key="8">
    <source>
        <dbReference type="ARBA" id="ARBA00022842"/>
    </source>
</evidence>
<feature type="binding site" evidence="10">
    <location>
        <position position="480"/>
    </location>
    <ligand>
        <name>ATP</name>
        <dbReference type="ChEBI" id="CHEBI:30616"/>
    </ligand>
</feature>
<feature type="domain" description="Glutathione synthase substrate-binding" evidence="13">
    <location>
        <begin position="217"/>
        <end position="322"/>
    </location>
</feature>
<dbReference type="Pfam" id="PF03917">
    <property type="entry name" value="GSH_synth_ATP"/>
    <property type="match status" value="1"/>
</dbReference>
<dbReference type="SUPFAM" id="SSF56059">
    <property type="entry name" value="Glutathione synthetase ATP-binding domain-like"/>
    <property type="match status" value="1"/>
</dbReference>
<feature type="binding site" evidence="12">
    <location>
        <begin position="226"/>
        <end position="228"/>
    </location>
    <ligand>
        <name>substrate</name>
    </ligand>
</feature>
<dbReference type="EC" id="6.3.2.3" evidence="9"/>
<evidence type="ECO:0000256" key="1">
    <source>
        <dbReference type="ARBA" id="ARBA00004965"/>
    </source>
</evidence>
<evidence type="ECO:0000256" key="4">
    <source>
        <dbReference type="ARBA" id="ARBA00022684"/>
    </source>
</evidence>
<dbReference type="Gene3D" id="3.40.50.1760">
    <property type="entry name" value="Glutathione synthase, substrate-binding domain superfamily, eukaryotic"/>
    <property type="match status" value="1"/>
</dbReference>
<evidence type="ECO:0000259" key="13">
    <source>
        <dbReference type="Pfam" id="PF03199"/>
    </source>
</evidence>
<sequence>MALSQLTSWPPSQSSDQIEKLQDLAITYALANSLILKPIIPAPDGATHAPFALFPSPFPRNEFEKALRIQTSYNKLYAQIASSPKFLRELIGKSVSKVDPFIGRLYSIWDRIDSKGLGSKITLGIFRSDYLLHLDHEQHQDQNPVIKQVEFNTVSVSFGSLGTKVSGLHRYLTTTTDAYSQLQLPQPVNHGLSSLAEGLAAAHRAYISLFQPKGSITILMITQPNERNLFDQALLVHALAEDKDRIRMVRLSCHEILTSTELDESDSTLYYLENGRRTEVSVVYYRCMYGPEDFLSEDNWNGRERLESSRSINCPNLATQLAGCKKIQQVLTDPKTLKGQLELDDILSKTELDELRSTWMPIYALDNHALKLASDPITAARFVLKPQREGGGHNIYGDRIPEFLKKLSTEERDGYILMQLIQTPIGIRNVLIRPGPSVNREPVEVISELGVLGVCLFKTDQQGSMEVMWNTEAGHLLRTKNSESDEGGVAVGISCLDSPYLV</sequence>
<dbReference type="Proteomes" id="UP000001072">
    <property type="component" value="Unassembled WGS sequence"/>
</dbReference>
<evidence type="ECO:0000256" key="2">
    <source>
        <dbReference type="ARBA" id="ARBA00010385"/>
    </source>
</evidence>
<feature type="binding site" evidence="12">
    <location>
        <begin position="286"/>
        <end position="289"/>
    </location>
    <ligand>
        <name>substrate</name>
    </ligand>
</feature>
<dbReference type="GO" id="GO:0000287">
    <property type="term" value="F:magnesium ion binding"/>
    <property type="evidence" value="ECO:0007669"/>
    <property type="project" value="UniProtKB-UniRule"/>
</dbReference>
<proteinExistence type="inferred from homology"/>
<feature type="binding site" evidence="10">
    <location>
        <position position="486"/>
    </location>
    <ligand>
        <name>ATP</name>
        <dbReference type="ChEBI" id="CHEBI:30616"/>
    </ligand>
</feature>
<dbReference type="Gene3D" id="3.30.1490.50">
    <property type="match status" value="1"/>
</dbReference>
<evidence type="ECO:0000256" key="11">
    <source>
        <dbReference type="PIRSR" id="PIRSR001558-2"/>
    </source>
</evidence>
<dbReference type="PANTHER" id="PTHR11130:SF0">
    <property type="entry name" value="GLUTATHIONE SYNTHETASE"/>
    <property type="match status" value="1"/>
</dbReference>
<feature type="binding site" evidence="10">
    <location>
        <position position="127"/>
    </location>
    <ligand>
        <name>substrate</name>
    </ligand>
</feature>
<dbReference type="Pfam" id="PF03199">
    <property type="entry name" value="GSH_synthase"/>
    <property type="match status" value="1"/>
</dbReference>
<feature type="binding site" evidence="10">
    <location>
        <position position="448"/>
    </location>
    <ligand>
        <name>ATP</name>
        <dbReference type="ChEBI" id="CHEBI:30616"/>
    </ligand>
</feature>
<dbReference type="RefSeq" id="XP_007412879.1">
    <property type="nucleotide sequence ID" value="XM_007412817.1"/>
</dbReference>
<dbReference type="GeneID" id="18930417"/>
<keyword evidence="3 9" id="KW-0436">Ligase</keyword>
<dbReference type="Gene3D" id="3.30.1490.80">
    <property type="match status" value="1"/>
</dbReference>
<feature type="binding site" evidence="10">
    <location>
        <position position="232"/>
    </location>
    <ligand>
        <name>substrate</name>
    </ligand>
</feature>
<dbReference type="InParanoid" id="F4RUW6"/>
<evidence type="ECO:0000256" key="5">
    <source>
        <dbReference type="ARBA" id="ARBA00022723"/>
    </source>
</evidence>
<dbReference type="AlphaFoldDB" id="F4RUW6"/>
<feature type="binding site" evidence="10">
    <location>
        <position position="325"/>
    </location>
    <ligand>
        <name>ATP</name>
        <dbReference type="ChEBI" id="CHEBI:30616"/>
    </ligand>
</feature>
<dbReference type="InterPro" id="IPR014042">
    <property type="entry name" value="Glutathione_synthase_a-hlx"/>
</dbReference>
<dbReference type="InterPro" id="IPR037013">
    <property type="entry name" value="GSH-S_sub-bd_sf"/>
</dbReference>
<dbReference type="InterPro" id="IPR016185">
    <property type="entry name" value="PreATP-grasp_dom_sf"/>
</dbReference>
<gene>
    <name evidence="14" type="ORF">MELLADRAFT_65318</name>
</gene>
<dbReference type="Gene3D" id="3.30.470.20">
    <property type="entry name" value="ATP-grasp fold, B domain"/>
    <property type="match status" value="1"/>
</dbReference>
<evidence type="ECO:0000256" key="10">
    <source>
        <dbReference type="PIRSR" id="PIRSR001558-1"/>
    </source>
</evidence>
<dbReference type="NCBIfam" id="TIGR01986">
    <property type="entry name" value="glut_syn_euk"/>
    <property type="match status" value="1"/>
</dbReference>
<dbReference type="OrthoDB" id="2498739at2759"/>
<dbReference type="SUPFAM" id="SSF52440">
    <property type="entry name" value="PreATP-grasp domain"/>
    <property type="match status" value="1"/>
</dbReference>
<keyword evidence="15" id="KW-1185">Reference proteome</keyword>
<feature type="binding site" evidence="10">
    <location>
        <begin position="418"/>
        <end position="421"/>
    </location>
    <ligand>
        <name>ATP</name>
        <dbReference type="ChEBI" id="CHEBI:30616"/>
    </ligand>
</feature>
<organism evidence="15">
    <name type="scientific">Melampsora larici-populina (strain 98AG31 / pathotype 3-4-7)</name>
    <name type="common">Poplar leaf rust fungus</name>
    <dbReference type="NCBI Taxonomy" id="747676"/>
    <lineage>
        <taxon>Eukaryota</taxon>
        <taxon>Fungi</taxon>
        <taxon>Dikarya</taxon>
        <taxon>Basidiomycota</taxon>
        <taxon>Pucciniomycotina</taxon>
        <taxon>Pucciniomycetes</taxon>
        <taxon>Pucciniales</taxon>
        <taxon>Melampsoraceae</taxon>
        <taxon>Melampsora</taxon>
    </lineage>
</organism>
<comment type="similarity">
    <text evidence="2 9">Belongs to the eukaryotic GSH synthase family.</text>
</comment>
<dbReference type="GO" id="GO:0005829">
    <property type="term" value="C:cytosol"/>
    <property type="evidence" value="ECO:0007669"/>
    <property type="project" value="TreeGrafter"/>
</dbReference>
<feature type="binding site" evidence="12">
    <location>
        <begin position="489"/>
        <end position="490"/>
    </location>
    <ligand>
        <name>substrate</name>
    </ligand>
</feature>
<dbReference type="InterPro" id="IPR014709">
    <property type="entry name" value="Glutathione_synthase_C_euk"/>
</dbReference>
<dbReference type="InterPro" id="IPR014049">
    <property type="entry name" value="Glutathione_synthase_N_euk"/>
</dbReference>
<keyword evidence="4 9" id="KW-0317">Glutathione biosynthesis</keyword>
<dbReference type="PANTHER" id="PTHR11130">
    <property type="entry name" value="GLUTATHIONE SYNTHETASE"/>
    <property type="match status" value="1"/>
</dbReference>
<reference evidence="15" key="1">
    <citation type="journal article" date="2011" name="Proc. Natl. Acad. Sci. U.S.A.">
        <title>Obligate biotrophy features unraveled by the genomic analysis of rust fungi.</title>
        <authorList>
            <person name="Duplessis S."/>
            <person name="Cuomo C.A."/>
            <person name="Lin Y.-C."/>
            <person name="Aerts A."/>
            <person name="Tisserant E."/>
            <person name="Veneault-Fourrey C."/>
            <person name="Joly D.L."/>
            <person name="Hacquard S."/>
            <person name="Amselem J."/>
            <person name="Cantarel B.L."/>
            <person name="Chiu R."/>
            <person name="Coutinho P.M."/>
            <person name="Feau N."/>
            <person name="Field M."/>
            <person name="Frey P."/>
            <person name="Gelhaye E."/>
            <person name="Goldberg J."/>
            <person name="Grabherr M.G."/>
            <person name="Kodira C.D."/>
            <person name="Kohler A."/>
            <person name="Kuees U."/>
            <person name="Lindquist E.A."/>
            <person name="Lucas S.M."/>
            <person name="Mago R."/>
            <person name="Mauceli E."/>
            <person name="Morin E."/>
            <person name="Murat C."/>
            <person name="Pangilinan J.L."/>
            <person name="Park R."/>
            <person name="Pearson M."/>
            <person name="Quesneville H."/>
            <person name="Rouhier N."/>
            <person name="Sakthikumar S."/>
            <person name="Salamov A.A."/>
            <person name="Schmutz J."/>
            <person name="Selles B."/>
            <person name="Shapiro H."/>
            <person name="Tanguay P."/>
            <person name="Tuskan G.A."/>
            <person name="Henrissat B."/>
            <person name="Van de Peer Y."/>
            <person name="Rouze P."/>
            <person name="Ellis J.G."/>
            <person name="Dodds P.N."/>
            <person name="Schein J.E."/>
            <person name="Zhong S."/>
            <person name="Hamelin R.C."/>
            <person name="Grigoriev I.V."/>
            <person name="Szabo L.J."/>
            <person name="Martin F."/>
        </authorList>
    </citation>
    <scope>NUCLEOTIDE SEQUENCE [LARGE SCALE GENOMIC DNA]</scope>
    <source>
        <strain evidence="15">98AG31 / pathotype 3-4-7</strain>
    </source>
</reference>
<feature type="binding site" evidence="10">
    <location>
        <position position="396"/>
    </location>
    <ligand>
        <name>ATP</name>
        <dbReference type="ChEBI" id="CHEBI:30616"/>
    </ligand>
</feature>
<keyword evidence="8 9" id="KW-0460">Magnesium</keyword>
<dbReference type="InterPro" id="IPR004887">
    <property type="entry name" value="GSH_synth_subst-bd"/>
</dbReference>
<evidence type="ECO:0000313" key="14">
    <source>
        <dbReference type="EMBL" id="EGG03765.1"/>
    </source>
</evidence>
<dbReference type="EMBL" id="GL883122">
    <property type="protein sequence ID" value="EGG03765.1"/>
    <property type="molecule type" value="Genomic_DNA"/>
</dbReference>
<dbReference type="UniPathway" id="UPA00142">
    <property type="reaction ID" value="UER00210"/>
</dbReference>
<feature type="binding site" evidence="11">
    <location>
        <position position="152"/>
    </location>
    <ligand>
        <name>Mg(2+)</name>
        <dbReference type="ChEBI" id="CHEBI:18420"/>
    </ligand>
</feature>
<evidence type="ECO:0000313" key="15">
    <source>
        <dbReference type="Proteomes" id="UP000001072"/>
    </source>
</evidence>
<evidence type="ECO:0000256" key="6">
    <source>
        <dbReference type="ARBA" id="ARBA00022741"/>
    </source>
</evidence>
<dbReference type="Gene3D" id="1.10.1080.10">
    <property type="entry name" value="Glutathione Synthetase, Chain A, domain 3"/>
    <property type="match status" value="1"/>
</dbReference>
<dbReference type="FunCoup" id="F4RUW6">
    <property type="interactions" value="592"/>
</dbReference>
<keyword evidence="6 9" id="KW-0547">Nucleotide-binding</keyword>
<evidence type="ECO:0000256" key="12">
    <source>
        <dbReference type="PIRSR" id="PIRSR001558-3"/>
    </source>
</evidence>
<evidence type="ECO:0000256" key="3">
    <source>
        <dbReference type="ARBA" id="ARBA00022598"/>
    </source>
</evidence>
<dbReference type="STRING" id="747676.F4RUW6"/>
<name>F4RUW6_MELLP</name>
<feature type="binding site" evidence="10">
    <location>
        <begin position="385"/>
        <end position="394"/>
    </location>
    <ligand>
        <name>ATP</name>
        <dbReference type="ChEBI" id="CHEBI:30616"/>
    </ligand>
</feature>
<feature type="binding site" evidence="11">
    <location>
        <position position="150"/>
    </location>
    <ligand>
        <name>Mg(2+)</name>
        <dbReference type="ChEBI" id="CHEBI:18420"/>
    </ligand>
</feature>
<dbReference type="GO" id="GO:0004363">
    <property type="term" value="F:glutathione synthase activity"/>
    <property type="evidence" value="ECO:0007669"/>
    <property type="project" value="UniProtKB-UniRule"/>
</dbReference>
<dbReference type="GO" id="GO:0005524">
    <property type="term" value="F:ATP binding"/>
    <property type="evidence" value="ECO:0007669"/>
    <property type="project" value="UniProtKB-UniRule"/>
</dbReference>
<dbReference type="HOGENOM" id="CLU_025152_2_1_1"/>
<dbReference type="eggNOG" id="KOG0021">
    <property type="taxonomic scope" value="Eukaryota"/>
</dbReference>
<evidence type="ECO:0000256" key="7">
    <source>
        <dbReference type="ARBA" id="ARBA00022840"/>
    </source>
</evidence>
<dbReference type="VEuPathDB" id="FungiDB:MELLADRAFT_65318"/>
<dbReference type="FunFam" id="3.30.1490.50:FF:000002">
    <property type="entry name" value="Glutathione synthetase"/>
    <property type="match status" value="1"/>
</dbReference>
<accession>F4RUW6</accession>